<gene>
    <name evidence="4" type="primary">cpaF</name>
    <name evidence="4" type="ORF">BEI_2180</name>
</gene>
<organism evidence="4 5">
    <name type="scientific">Halomonas beimenensis</name>
    <dbReference type="NCBI Taxonomy" id="475662"/>
    <lineage>
        <taxon>Bacteria</taxon>
        <taxon>Pseudomonadati</taxon>
        <taxon>Pseudomonadota</taxon>
        <taxon>Gammaproteobacteria</taxon>
        <taxon>Oceanospirillales</taxon>
        <taxon>Halomonadaceae</taxon>
        <taxon>Halomonas</taxon>
    </lineage>
</organism>
<dbReference type="CDD" id="cd01130">
    <property type="entry name" value="VirB11-like_ATPase"/>
    <property type="match status" value="1"/>
</dbReference>
<sequence>MGAWRSLSRHKPSQAREQVDLSDGSLKAALHREVIERLEDDESLFGDEPSSMLVRIESLVREYFDQRHQFVPLEALEVLAREVLNEVTGFGPLQPLLKDEDISDILINGPDHILVERRGRLERVEERFINDAHVLRVVRRMLAPLGRRLDESSPMVDARLPDGSRVNVVIPPLALDGPCVSIRKFRREALTAEDLVRGDAVTAPLMALLRQAVADRRNVLISGATGSGKTTLLNILSRDIPHHERVVTIEDAAELQLGNSHVVRLETRPPNSEGEGEITARQLVRNALRMRPDRVILGESRGDEALDMLQAMNTGHLGSMSTVHANSARDALVRLQMMVRLAGFEASDGLVNQIIATALDLVVHVTRDGQGHRHVVEVQQVRGLTEDRVSLATLYHRNDRRLVDDIDWQKRIEEPA</sequence>
<keyword evidence="5" id="KW-1185">Reference proteome</keyword>
<keyword evidence="4" id="KW-0378">Hydrolase</keyword>
<dbReference type="InterPro" id="IPR003593">
    <property type="entry name" value="AAA+_ATPase"/>
</dbReference>
<evidence type="ECO:0000256" key="2">
    <source>
        <dbReference type="SAM" id="MobiDB-lite"/>
    </source>
</evidence>
<dbReference type="Pfam" id="PF00437">
    <property type="entry name" value="T2SSE"/>
    <property type="match status" value="1"/>
</dbReference>
<dbReference type="InterPro" id="IPR050921">
    <property type="entry name" value="T4SS_GSP_E_ATPase"/>
</dbReference>
<dbReference type="Gene3D" id="3.30.450.380">
    <property type="match status" value="1"/>
</dbReference>
<proteinExistence type="inferred from homology"/>
<comment type="similarity">
    <text evidence="1">Belongs to the GSP E family.</text>
</comment>
<feature type="region of interest" description="Disordered" evidence="2">
    <location>
        <begin position="1"/>
        <end position="22"/>
    </location>
</feature>
<dbReference type="GO" id="GO:0016887">
    <property type="term" value="F:ATP hydrolysis activity"/>
    <property type="evidence" value="ECO:0007669"/>
    <property type="project" value="InterPro"/>
</dbReference>
<evidence type="ECO:0000313" key="4">
    <source>
        <dbReference type="EMBL" id="ATJ83167.1"/>
    </source>
</evidence>
<dbReference type="PANTHER" id="PTHR30486">
    <property type="entry name" value="TWITCHING MOTILITY PROTEIN PILT"/>
    <property type="match status" value="1"/>
</dbReference>
<evidence type="ECO:0000256" key="1">
    <source>
        <dbReference type="ARBA" id="ARBA00006611"/>
    </source>
</evidence>
<name>A0A291P8H2_9GAMM</name>
<dbReference type="Proteomes" id="UP000219993">
    <property type="component" value="Chromosome"/>
</dbReference>
<dbReference type="RefSeq" id="WP_097789538.1">
    <property type="nucleotide sequence ID" value="NZ_JBHSJU010000001.1"/>
</dbReference>
<dbReference type="PANTHER" id="PTHR30486:SF15">
    <property type="entry name" value="TYPE II_IV SECRETION SYSTEM ATPASE"/>
    <property type="match status" value="1"/>
</dbReference>
<evidence type="ECO:0000313" key="5">
    <source>
        <dbReference type="Proteomes" id="UP000219993"/>
    </source>
</evidence>
<evidence type="ECO:0000259" key="3">
    <source>
        <dbReference type="SMART" id="SM00382"/>
    </source>
</evidence>
<dbReference type="OrthoDB" id="9810761at2"/>
<protein>
    <submittedName>
        <fullName evidence="4">Type II/IV secretion system ATP hydrolase TadA/VirB11/CpaF, TadA subfamily</fullName>
    </submittedName>
</protein>
<feature type="domain" description="AAA+ ATPase" evidence="3">
    <location>
        <begin position="215"/>
        <end position="382"/>
    </location>
</feature>
<dbReference type="KEGG" id="hbe:BEI_2180"/>
<dbReference type="InterPro" id="IPR027417">
    <property type="entry name" value="P-loop_NTPase"/>
</dbReference>
<dbReference type="Gene3D" id="3.40.50.300">
    <property type="entry name" value="P-loop containing nucleotide triphosphate hydrolases"/>
    <property type="match status" value="1"/>
</dbReference>
<accession>A0A291P8H2</accession>
<dbReference type="EMBL" id="CP021435">
    <property type="protein sequence ID" value="ATJ83167.1"/>
    <property type="molecule type" value="Genomic_DNA"/>
</dbReference>
<dbReference type="AlphaFoldDB" id="A0A291P8H2"/>
<reference evidence="4 5" key="1">
    <citation type="journal article" date="2017" name="Sci. Rep.">
        <title>Revealing the Saline Adaptation Strategies of the Halophilic Bacterium Halomonas beimenensis through High-throughput Omics and Transposon Mutagenesis Approaches.</title>
        <authorList>
            <person name="Chen Y.H."/>
            <person name="Lin S.S."/>
            <person name="Shyu Y.T."/>
        </authorList>
    </citation>
    <scope>NUCLEOTIDE SEQUENCE [LARGE SCALE GENOMIC DNA]</scope>
    <source>
        <strain evidence="4 5">NTU-111</strain>
    </source>
</reference>
<dbReference type="SUPFAM" id="SSF52540">
    <property type="entry name" value="P-loop containing nucleoside triphosphate hydrolases"/>
    <property type="match status" value="1"/>
</dbReference>
<dbReference type="InterPro" id="IPR001482">
    <property type="entry name" value="T2SS/T4SS_dom"/>
</dbReference>
<dbReference type="SMART" id="SM00382">
    <property type="entry name" value="AAA"/>
    <property type="match status" value="1"/>
</dbReference>